<dbReference type="STRING" id="307972.A0A2G8K8T4"/>
<dbReference type="FunFam" id="3.40.390.10:FF:000009">
    <property type="entry name" value="Oligopeptidase A"/>
    <property type="match status" value="1"/>
</dbReference>
<dbReference type="InterPro" id="IPR045666">
    <property type="entry name" value="OpdA_N"/>
</dbReference>
<dbReference type="Proteomes" id="UP000230750">
    <property type="component" value="Unassembled WGS sequence"/>
</dbReference>
<dbReference type="GO" id="GO:0046872">
    <property type="term" value="F:metal ion binding"/>
    <property type="evidence" value="ECO:0007669"/>
    <property type="project" value="UniProtKB-UniRule"/>
</dbReference>
<keyword evidence="5 9" id="KW-0862">Zinc</keyword>
<dbReference type="Pfam" id="PF19310">
    <property type="entry name" value="TOP_N"/>
    <property type="match status" value="1"/>
</dbReference>
<organism evidence="12 13">
    <name type="scientific">Stichopus japonicus</name>
    <name type="common">Sea cucumber</name>
    <dbReference type="NCBI Taxonomy" id="307972"/>
    <lineage>
        <taxon>Eukaryota</taxon>
        <taxon>Metazoa</taxon>
        <taxon>Echinodermata</taxon>
        <taxon>Eleutherozoa</taxon>
        <taxon>Echinozoa</taxon>
        <taxon>Holothuroidea</taxon>
        <taxon>Aspidochirotacea</taxon>
        <taxon>Aspidochirotida</taxon>
        <taxon>Stichopodidae</taxon>
        <taxon>Apostichopus</taxon>
    </lineage>
</organism>
<dbReference type="Gene3D" id="3.40.390.10">
    <property type="entry name" value="Collagenase (Catalytic Domain)"/>
    <property type="match status" value="1"/>
</dbReference>
<dbReference type="GO" id="GO:0004222">
    <property type="term" value="F:metalloendopeptidase activity"/>
    <property type="evidence" value="ECO:0007669"/>
    <property type="project" value="UniProtKB-EC"/>
</dbReference>
<evidence type="ECO:0000313" key="12">
    <source>
        <dbReference type="EMBL" id="PIK44402.1"/>
    </source>
</evidence>
<dbReference type="InterPro" id="IPR024079">
    <property type="entry name" value="MetalloPept_cat_dom_sf"/>
</dbReference>
<accession>A0A2G8K8T4</accession>
<protein>
    <recommendedName>
        <fullName evidence="8">oligopeptidase A</fullName>
        <ecNumber evidence="8">3.4.24.70</ecNumber>
    </recommendedName>
</protein>
<comment type="similarity">
    <text evidence="1 9">Belongs to the peptidase M3 family.</text>
</comment>
<evidence type="ECO:0000256" key="5">
    <source>
        <dbReference type="ARBA" id="ARBA00022833"/>
    </source>
</evidence>
<dbReference type="InterPro" id="IPR024077">
    <property type="entry name" value="Neurolysin/TOP_dom2"/>
</dbReference>
<keyword evidence="13" id="KW-1185">Reference proteome</keyword>
<dbReference type="InterPro" id="IPR034005">
    <property type="entry name" value="M3A_DCP"/>
</dbReference>
<proteinExistence type="inferred from homology"/>
<dbReference type="PANTHER" id="PTHR11804">
    <property type="entry name" value="PROTEASE M3 THIMET OLIGOPEPTIDASE-RELATED"/>
    <property type="match status" value="1"/>
</dbReference>
<evidence type="ECO:0000256" key="7">
    <source>
        <dbReference type="ARBA" id="ARBA00024603"/>
    </source>
</evidence>
<feature type="domain" description="Peptidase M3A/M3B catalytic" evidence="10">
    <location>
        <begin position="249"/>
        <end position="636"/>
    </location>
</feature>
<comment type="catalytic activity">
    <reaction evidence="7">
        <text>Hydrolysis of oligopeptides, with broad specificity. Gly or Ala commonly occur as P1 or P1' residues, but more distant residues are also important, as is shown by the fact that Z-Gly-Pro-Gly-|-Gly-Pro-Ala is cleaved, but not Z-(Gly)(5).</text>
        <dbReference type="EC" id="3.4.24.70"/>
    </reaction>
</comment>
<keyword evidence="3 9" id="KW-0479">Metal-binding</keyword>
<dbReference type="InterPro" id="IPR045090">
    <property type="entry name" value="Pept_M3A_M3B"/>
</dbReference>
<dbReference type="PANTHER" id="PTHR11804:SF83">
    <property type="entry name" value="LD37516P"/>
    <property type="match status" value="1"/>
</dbReference>
<evidence type="ECO:0000256" key="2">
    <source>
        <dbReference type="ARBA" id="ARBA00022670"/>
    </source>
</evidence>
<evidence type="ECO:0000256" key="8">
    <source>
        <dbReference type="ARBA" id="ARBA00026100"/>
    </source>
</evidence>
<reference evidence="12 13" key="1">
    <citation type="journal article" date="2017" name="PLoS Biol.">
        <title>The sea cucumber genome provides insights into morphological evolution and visceral regeneration.</title>
        <authorList>
            <person name="Zhang X."/>
            <person name="Sun L."/>
            <person name="Yuan J."/>
            <person name="Sun Y."/>
            <person name="Gao Y."/>
            <person name="Zhang L."/>
            <person name="Li S."/>
            <person name="Dai H."/>
            <person name="Hamel J.F."/>
            <person name="Liu C."/>
            <person name="Yu Y."/>
            <person name="Liu S."/>
            <person name="Lin W."/>
            <person name="Guo K."/>
            <person name="Jin S."/>
            <person name="Xu P."/>
            <person name="Storey K.B."/>
            <person name="Huan P."/>
            <person name="Zhang T."/>
            <person name="Zhou Y."/>
            <person name="Zhang J."/>
            <person name="Lin C."/>
            <person name="Li X."/>
            <person name="Xing L."/>
            <person name="Huo D."/>
            <person name="Sun M."/>
            <person name="Wang L."/>
            <person name="Mercier A."/>
            <person name="Li F."/>
            <person name="Yang H."/>
            <person name="Xiang J."/>
        </authorList>
    </citation>
    <scope>NUCLEOTIDE SEQUENCE [LARGE SCALE GENOMIC DNA]</scope>
    <source>
        <strain evidence="12">Shaxun</strain>
        <tissue evidence="12">Muscle</tissue>
    </source>
</reference>
<dbReference type="Gene3D" id="1.10.1370.10">
    <property type="entry name" value="Neurolysin, domain 3"/>
    <property type="match status" value="1"/>
</dbReference>
<evidence type="ECO:0000259" key="10">
    <source>
        <dbReference type="Pfam" id="PF01432"/>
    </source>
</evidence>
<name>A0A2G8K8T4_STIJA</name>
<evidence type="ECO:0000256" key="4">
    <source>
        <dbReference type="ARBA" id="ARBA00022801"/>
    </source>
</evidence>
<dbReference type="Gene3D" id="1.10.1370.40">
    <property type="match status" value="1"/>
</dbReference>
<dbReference type="SUPFAM" id="SSF55486">
    <property type="entry name" value="Metalloproteases ('zincins'), catalytic domain"/>
    <property type="match status" value="1"/>
</dbReference>
<sequence>MDTCSSWPYSIYSSRQYCSAAEHGDRNKNPLLDNSGLPRFEEIRAEHVVPGLKSILSDVENEFEKLETKLSDPDLQLSWSVVSDPLERIGFPLEYSWSVVNHLNGVKNHEELRNAYQREYSNLLEADSSEGNKYKKLKKSEGSLDGPQNRILTSSLLAARHSGVDLDGAQQERFNQIILQLAKLTTDFNNNVLDATKAFHLDLTDPVDVEGLPDSLKQLMAANAAKDQMFDAKKGPWRVTLDGPCIDPFMKHSRNRTLREAVYRAYITRASNGSLDNSGVIEDIRMLRSEQSKILGYSNYAEVSLKSKMAEKPENVWKLIHSLKDRSKNAAEQEHKQLEDFASANGHEGTLQQWDLAFWSERQREHLFSFNDEDLRPYFPLPVVLDGLFNLTSFLFGIQIKPSEKDVQVWCDDVRFFDVLNGNGRHIASFFLDPYTRPAEKRGGAWMDQCLGRSDFLKTKPVAHLVCNQTPPQKDKPSLMTLREVETLFHEFGHGLQHMLTTVPYASAAGIANVEWDAVELPSQFMENWLYDDNTMKKVSQHHHNRDTLPSDLFEKVKRARKFRAGSFMMRQLQFSALDMELHTSSDHWLEVKNRIADEYSLTALPPLKEDRFPCSFMHIFGGGYAAGYYSYKWAEPNLARTRQCHICTHREMSSLALQKSYAEWEELNDMRE</sequence>
<comment type="caution">
    <text evidence="12">The sequence shown here is derived from an EMBL/GenBank/DDBJ whole genome shotgun (WGS) entry which is preliminary data.</text>
</comment>
<dbReference type="AlphaFoldDB" id="A0A2G8K8T4"/>
<keyword evidence="6 9" id="KW-0482">Metalloprotease</keyword>
<dbReference type="InterPro" id="IPR001567">
    <property type="entry name" value="Pept_M3A_M3B_dom"/>
</dbReference>
<dbReference type="CDD" id="cd06456">
    <property type="entry name" value="M3A_DCP"/>
    <property type="match status" value="1"/>
</dbReference>
<evidence type="ECO:0000256" key="9">
    <source>
        <dbReference type="RuleBase" id="RU003435"/>
    </source>
</evidence>
<dbReference type="GO" id="GO:0005829">
    <property type="term" value="C:cytosol"/>
    <property type="evidence" value="ECO:0007669"/>
    <property type="project" value="UniProtKB-ARBA"/>
</dbReference>
<dbReference type="Pfam" id="PF01432">
    <property type="entry name" value="Peptidase_M3"/>
    <property type="match status" value="1"/>
</dbReference>
<evidence type="ECO:0000256" key="3">
    <source>
        <dbReference type="ARBA" id="ARBA00022723"/>
    </source>
</evidence>
<dbReference type="OrthoDB" id="17530at2759"/>
<dbReference type="GO" id="GO:0006508">
    <property type="term" value="P:proteolysis"/>
    <property type="evidence" value="ECO:0007669"/>
    <property type="project" value="UniProtKB-KW"/>
</dbReference>
<dbReference type="EMBL" id="MRZV01000778">
    <property type="protein sequence ID" value="PIK44402.1"/>
    <property type="molecule type" value="Genomic_DNA"/>
</dbReference>
<keyword evidence="4 9" id="KW-0378">Hydrolase</keyword>
<keyword evidence="2 9" id="KW-0645">Protease</keyword>
<comment type="cofactor">
    <cofactor evidence="9">
        <name>Zn(2+)</name>
        <dbReference type="ChEBI" id="CHEBI:29105"/>
    </cofactor>
    <text evidence="9">Binds 1 zinc ion.</text>
</comment>
<evidence type="ECO:0000256" key="6">
    <source>
        <dbReference type="ARBA" id="ARBA00023049"/>
    </source>
</evidence>
<feature type="domain" description="Oligopeptidase A N-terminal" evidence="11">
    <location>
        <begin position="53"/>
        <end position="170"/>
    </location>
</feature>
<evidence type="ECO:0000256" key="1">
    <source>
        <dbReference type="ARBA" id="ARBA00006040"/>
    </source>
</evidence>
<dbReference type="EC" id="3.4.24.70" evidence="8"/>
<gene>
    <name evidence="12" type="ORF">BSL78_18726</name>
</gene>
<evidence type="ECO:0000313" key="13">
    <source>
        <dbReference type="Proteomes" id="UP000230750"/>
    </source>
</evidence>
<dbReference type="GO" id="GO:0006518">
    <property type="term" value="P:peptide metabolic process"/>
    <property type="evidence" value="ECO:0007669"/>
    <property type="project" value="TreeGrafter"/>
</dbReference>
<evidence type="ECO:0000259" key="11">
    <source>
        <dbReference type="Pfam" id="PF19310"/>
    </source>
</evidence>